<sequence length="167" mass="19629">MVNNVICNKYVIIILIIIIVVLLFLFWRKNSSRVEKMDNINIDPEKSSETPWTETNDDSGHKLVNNSFDRYIDEIFIKRNGKNFPTKRKDEQYEVYTGENGKTIMIKSVPDRIKKHNKLPVPLDDRPDLSQCQPCICPQDKYIPDSDSEDSPKNRWGSYSKNKYRRS</sequence>
<name>A0ABM7NT43_9VIRU</name>
<accession>A0ABM7NT43</accession>
<protein>
    <submittedName>
        <fullName evidence="3">Uncharacterized protein</fullName>
    </submittedName>
</protein>
<organism evidence="3 4">
    <name type="scientific">Cotonvirus japonicus</name>
    <dbReference type="NCBI Taxonomy" id="2811091"/>
    <lineage>
        <taxon>Viruses</taxon>
        <taxon>Varidnaviria</taxon>
        <taxon>Bamfordvirae</taxon>
        <taxon>Nucleocytoviricota</taxon>
        <taxon>Megaviricetes</taxon>
        <taxon>Imitervirales</taxon>
        <taxon>Mimiviridae</taxon>
        <taxon>Megamimivirinae</taxon>
        <taxon>Cotonvirus</taxon>
        <taxon>Cotonvirus japonicum</taxon>
    </lineage>
</organism>
<evidence type="ECO:0000256" key="2">
    <source>
        <dbReference type="SAM" id="Phobius"/>
    </source>
</evidence>
<keyword evidence="2" id="KW-1133">Transmembrane helix</keyword>
<feature type="transmembrane region" description="Helical" evidence="2">
    <location>
        <begin position="6"/>
        <end position="27"/>
    </location>
</feature>
<feature type="region of interest" description="Disordered" evidence="1">
    <location>
        <begin position="140"/>
        <end position="167"/>
    </location>
</feature>
<evidence type="ECO:0000313" key="4">
    <source>
        <dbReference type="Proteomes" id="UP001321479"/>
    </source>
</evidence>
<reference evidence="3 4" key="1">
    <citation type="submission" date="2021-02" db="EMBL/GenBank/DDBJ databases">
        <title>Cotonvirus japonicus, which uses Golgi apparatus of host cells for its virion factory, phylogenetically links tailed tupanvirus and icosahedral mimivirus.</title>
        <authorList>
            <person name="Takahashi H."/>
            <person name="Fukaya S."/>
            <person name="Song C."/>
            <person name="Murata K."/>
            <person name="Takemura M."/>
        </authorList>
    </citation>
    <scope>NUCLEOTIDE SEQUENCE [LARGE SCALE GENOMIC DNA]</scope>
</reference>
<evidence type="ECO:0000256" key="1">
    <source>
        <dbReference type="SAM" id="MobiDB-lite"/>
    </source>
</evidence>
<keyword evidence="2" id="KW-0812">Transmembrane</keyword>
<keyword evidence="4" id="KW-1185">Reference proteome</keyword>
<dbReference type="EMBL" id="AP024483">
    <property type="protein sequence ID" value="BCS83286.1"/>
    <property type="molecule type" value="Genomic_DNA"/>
</dbReference>
<evidence type="ECO:0000313" key="3">
    <source>
        <dbReference type="EMBL" id="BCS83286.1"/>
    </source>
</evidence>
<proteinExistence type="predicted"/>
<keyword evidence="2" id="KW-0472">Membrane</keyword>
<dbReference type="RefSeq" id="YP_010841894.1">
    <property type="nucleotide sequence ID" value="NC_079139.1"/>
</dbReference>
<dbReference type="GeneID" id="80558491"/>
<dbReference type="Proteomes" id="UP001321479">
    <property type="component" value="Segment"/>
</dbReference>